<feature type="region of interest" description="Disordered" evidence="1">
    <location>
        <begin position="1"/>
        <end position="108"/>
    </location>
</feature>
<sequence>MSYASVAAKDAPPQSEQPVPSAHYAEGRNAGNYSTSAHPDVDSGKVNIVPSGTDLDHIRTESAEEADKAIQRARAEAERAQKEAKDLSERAKKQAGKAEKRVSKAASDASKQVGAFWQKFSSEPAYWASTLGAVNVALLGGIGIYAYANRDQARSWDRRLVSGAAVGILSLLGLQSYAATEAARRQKGKK</sequence>
<keyword evidence="2" id="KW-0812">Transmembrane</keyword>
<evidence type="ECO:0000256" key="2">
    <source>
        <dbReference type="SAM" id="Phobius"/>
    </source>
</evidence>
<dbReference type="InParanoid" id="A0A316VXV4"/>
<dbReference type="OrthoDB" id="2553651at2759"/>
<dbReference type="STRING" id="1522189.A0A316VXV4"/>
<feature type="transmembrane region" description="Helical" evidence="2">
    <location>
        <begin position="160"/>
        <end position="180"/>
    </location>
</feature>
<evidence type="ECO:0000313" key="4">
    <source>
        <dbReference type="Proteomes" id="UP000245783"/>
    </source>
</evidence>
<dbReference type="GeneID" id="37033820"/>
<reference evidence="3 4" key="1">
    <citation type="journal article" date="2018" name="Mol. Biol. Evol.">
        <title>Broad Genomic Sampling Reveals a Smut Pathogenic Ancestry of the Fungal Clade Ustilaginomycotina.</title>
        <authorList>
            <person name="Kijpornyongpan T."/>
            <person name="Mondo S.J."/>
            <person name="Barry K."/>
            <person name="Sandor L."/>
            <person name="Lee J."/>
            <person name="Lipzen A."/>
            <person name="Pangilinan J."/>
            <person name="LaButti K."/>
            <person name="Hainaut M."/>
            <person name="Henrissat B."/>
            <person name="Grigoriev I.V."/>
            <person name="Spatafora J.W."/>
            <person name="Aime M.C."/>
        </authorList>
    </citation>
    <scope>NUCLEOTIDE SEQUENCE [LARGE SCALE GENOMIC DNA]</scope>
    <source>
        <strain evidence="3 4">MCA 4658</strain>
    </source>
</reference>
<keyword evidence="4" id="KW-1185">Reference proteome</keyword>
<feature type="transmembrane region" description="Helical" evidence="2">
    <location>
        <begin position="125"/>
        <end position="148"/>
    </location>
</feature>
<evidence type="ECO:0008006" key="5">
    <source>
        <dbReference type="Google" id="ProtNLM"/>
    </source>
</evidence>
<accession>A0A316VXV4</accession>
<proteinExistence type="predicted"/>
<dbReference type="RefSeq" id="XP_025368291.1">
    <property type="nucleotide sequence ID" value="XM_025511950.1"/>
</dbReference>
<gene>
    <name evidence="3" type="ORF">IE81DRAFT_292313</name>
</gene>
<name>A0A316VXV4_9BASI</name>
<protein>
    <recommendedName>
        <fullName evidence="5">Mitochondrial outer membrane protein OM14 C-terminal domain-containing protein</fullName>
    </recommendedName>
</protein>
<dbReference type="EMBL" id="KZ819398">
    <property type="protein sequence ID" value="PWN41131.1"/>
    <property type="molecule type" value="Genomic_DNA"/>
</dbReference>
<evidence type="ECO:0000256" key="1">
    <source>
        <dbReference type="SAM" id="MobiDB-lite"/>
    </source>
</evidence>
<evidence type="ECO:0000313" key="3">
    <source>
        <dbReference type="EMBL" id="PWN41131.1"/>
    </source>
</evidence>
<keyword evidence="2" id="KW-1133">Transmembrane helix</keyword>
<dbReference type="Proteomes" id="UP000245783">
    <property type="component" value="Unassembled WGS sequence"/>
</dbReference>
<organism evidence="3 4">
    <name type="scientific">Ceraceosorus guamensis</name>
    <dbReference type="NCBI Taxonomy" id="1522189"/>
    <lineage>
        <taxon>Eukaryota</taxon>
        <taxon>Fungi</taxon>
        <taxon>Dikarya</taxon>
        <taxon>Basidiomycota</taxon>
        <taxon>Ustilaginomycotina</taxon>
        <taxon>Exobasidiomycetes</taxon>
        <taxon>Ceraceosorales</taxon>
        <taxon>Ceraceosoraceae</taxon>
        <taxon>Ceraceosorus</taxon>
    </lineage>
</organism>
<dbReference type="AlphaFoldDB" id="A0A316VXV4"/>
<keyword evidence="2" id="KW-0472">Membrane</keyword>
<feature type="compositionally biased region" description="Basic and acidic residues" evidence="1">
    <location>
        <begin position="54"/>
        <end position="102"/>
    </location>
</feature>